<reference evidence="5 6" key="1">
    <citation type="journal article" date="2013" name="Nature">
        <title>Insights into bilaterian evolution from three spiralian genomes.</title>
        <authorList>
            <person name="Simakov O."/>
            <person name="Marletaz F."/>
            <person name="Cho S.J."/>
            <person name="Edsinger-Gonzales E."/>
            <person name="Havlak P."/>
            <person name="Hellsten U."/>
            <person name="Kuo D.H."/>
            <person name="Larsson T."/>
            <person name="Lv J."/>
            <person name="Arendt D."/>
            <person name="Savage R."/>
            <person name="Osoegawa K."/>
            <person name="de Jong P."/>
            <person name="Grimwood J."/>
            <person name="Chapman J.A."/>
            <person name="Shapiro H."/>
            <person name="Aerts A."/>
            <person name="Otillar R.P."/>
            <person name="Terry A.Y."/>
            <person name="Boore J.L."/>
            <person name="Grigoriev I.V."/>
            <person name="Lindberg D.R."/>
            <person name="Seaver E.C."/>
            <person name="Weisblat D.A."/>
            <person name="Putnam N.H."/>
            <person name="Rokhsar D.S."/>
        </authorList>
    </citation>
    <scope>NUCLEOTIDE SEQUENCE [LARGE SCALE GENOMIC DNA]</scope>
</reference>
<dbReference type="AlphaFoldDB" id="V4ASA4"/>
<dbReference type="CTD" id="20247373"/>
<dbReference type="KEGG" id="lgi:LOTGIDRAFT_226955"/>
<dbReference type="OMA" id="FGLCRNQ"/>
<dbReference type="Pfam" id="PF00253">
    <property type="entry name" value="Ribosomal_S14"/>
    <property type="match status" value="1"/>
</dbReference>
<dbReference type="FunFam" id="1.10.287.1480:FF:000001">
    <property type="entry name" value="30S ribosomal protein S14"/>
    <property type="match status" value="1"/>
</dbReference>
<dbReference type="EMBL" id="KB201441">
    <property type="protein sequence ID" value="ESO96611.1"/>
    <property type="molecule type" value="Genomic_DNA"/>
</dbReference>
<accession>V4ASA4</accession>
<evidence type="ECO:0000256" key="3">
    <source>
        <dbReference type="ARBA" id="ARBA00023274"/>
    </source>
</evidence>
<sequence length="122" mass="15030">MWNQLNKLLRPVYQMVTPVRNQHYDCRTWRDMKRRKIVQKTFPVRQRLNSLRKNGIIPKELQEIADKEIKQMELNTCQSRLWPRCVLTSRPRGLMDKWRVSRIVWRDQVDYNRMSGLKRSCW</sequence>
<evidence type="ECO:0000256" key="2">
    <source>
        <dbReference type="ARBA" id="ARBA00022980"/>
    </source>
</evidence>
<dbReference type="STRING" id="225164.V4ASA4"/>
<dbReference type="Gene3D" id="1.10.287.1480">
    <property type="match status" value="1"/>
</dbReference>
<dbReference type="GO" id="GO:0005763">
    <property type="term" value="C:mitochondrial small ribosomal subunit"/>
    <property type="evidence" value="ECO:0007669"/>
    <property type="project" value="TreeGrafter"/>
</dbReference>
<keyword evidence="6" id="KW-1185">Reference proteome</keyword>
<dbReference type="HOGENOM" id="CLU_139869_1_0_1"/>
<name>V4ASA4_LOTGI</name>
<dbReference type="RefSeq" id="XP_009052695.1">
    <property type="nucleotide sequence ID" value="XM_009054447.1"/>
</dbReference>
<evidence type="ECO:0000256" key="4">
    <source>
        <dbReference type="ARBA" id="ARBA00083755"/>
    </source>
</evidence>
<dbReference type="PANTHER" id="PTHR19836">
    <property type="entry name" value="30S RIBOSOMAL PROTEIN S14"/>
    <property type="match status" value="1"/>
</dbReference>
<dbReference type="GeneID" id="20247373"/>
<dbReference type="GO" id="GO:0003735">
    <property type="term" value="F:structural constituent of ribosome"/>
    <property type="evidence" value="ECO:0007669"/>
    <property type="project" value="InterPro"/>
</dbReference>
<evidence type="ECO:0000313" key="6">
    <source>
        <dbReference type="Proteomes" id="UP000030746"/>
    </source>
</evidence>
<keyword evidence="2" id="KW-0689">Ribosomal protein</keyword>
<keyword evidence="3" id="KW-0687">Ribonucleoprotein</keyword>
<organism evidence="5 6">
    <name type="scientific">Lottia gigantea</name>
    <name type="common">Giant owl limpet</name>
    <dbReference type="NCBI Taxonomy" id="225164"/>
    <lineage>
        <taxon>Eukaryota</taxon>
        <taxon>Metazoa</taxon>
        <taxon>Spiralia</taxon>
        <taxon>Lophotrochozoa</taxon>
        <taxon>Mollusca</taxon>
        <taxon>Gastropoda</taxon>
        <taxon>Patellogastropoda</taxon>
        <taxon>Lottioidea</taxon>
        <taxon>Lottiidae</taxon>
        <taxon>Lottia</taxon>
    </lineage>
</organism>
<dbReference type="OrthoDB" id="413436at2759"/>
<dbReference type="Proteomes" id="UP000030746">
    <property type="component" value="Unassembled WGS sequence"/>
</dbReference>
<dbReference type="PANTHER" id="PTHR19836:SF19">
    <property type="entry name" value="SMALL RIBOSOMAL SUBUNIT PROTEIN US14M"/>
    <property type="match status" value="1"/>
</dbReference>
<comment type="similarity">
    <text evidence="1">Belongs to the universal ribosomal protein uS14 family.</text>
</comment>
<dbReference type="InterPro" id="IPR001209">
    <property type="entry name" value="Ribosomal_uS14"/>
</dbReference>
<evidence type="ECO:0000313" key="5">
    <source>
        <dbReference type="EMBL" id="ESO96611.1"/>
    </source>
</evidence>
<dbReference type="SUPFAM" id="SSF57716">
    <property type="entry name" value="Glucocorticoid receptor-like (DNA-binding domain)"/>
    <property type="match status" value="1"/>
</dbReference>
<dbReference type="GO" id="GO:0006412">
    <property type="term" value="P:translation"/>
    <property type="evidence" value="ECO:0007669"/>
    <property type="project" value="InterPro"/>
</dbReference>
<evidence type="ECO:0000256" key="1">
    <source>
        <dbReference type="ARBA" id="ARBA00009083"/>
    </source>
</evidence>
<gene>
    <name evidence="5" type="ORF">LOTGIDRAFT_226955</name>
</gene>
<proteinExistence type="inferred from homology"/>
<protein>
    <recommendedName>
        <fullName evidence="4">28S ribosomal protein S14, mitochondrial</fullName>
    </recommendedName>
</protein>